<reference evidence="5" key="1">
    <citation type="submission" date="2022-01" db="EMBL/GenBank/DDBJ databases">
        <title>Comparative genomics reveals a dynamic genome evolution in the ectomycorrhizal milk-cap (Lactarius) mushrooms.</title>
        <authorList>
            <consortium name="DOE Joint Genome Institute"/>
            <person name="Lebreton A."/>
            <person name="Tang N."/>
            <person name="Kuo A."/>
            <person name="LaButti K."/>
            <person name="Drula E."/>
            <person name="Barry K."/>
            <person name="Clum A."/>
            <person name="Lipzen A."/>
            <person name="Mousain D."/>
            <person name="Ng V."/>
            <person name="Wang R."/>
            <person name="Wang X."/>
            <person name="Dai Y."/>
            <person name="Henrissat B."/>
            <person name="Grigoriev I.V."/>
            <person name="Guerin-Laguette A."/>
            <person name="Yu F."/>
            <person name="Martin F.M."/>
        </authorList>
    </citation>
    <scope>NUCLEOTIDE SEQUENCE</scope>
    <source>
        <strain evidence="5">QP</strain>
    </source>
</reference>
<comment type="caution">
    <text evidence="5">The sequence shown here is derived from an EMBL/GenBank/DDBJ whole genome shotgun (WGS) entry which is preliminary data.</text>
</comment>
<keyword evidence="2" id="KW-0285">Flavoprotein</keyword>
<dbReference type="PANTHER" id="PTHR42877:SF4">
    <property type="entry name" value="FAD_NAD(P)-BINDING DOMAIN-CONTAINING PROTEIN-RELATED"/>
    <property type="match status" value="1"/>
</dbReference>
<sequence>MSYKPNNEFNIAIVGAGTLKLTALEAFLPAIALRKKWGFDNFVIYERGADVGGTWRDNTYPGCASDVPIHLYSLSSDLKPDWKNSHGTQPEILEYMREVTDKRGLRKYCSFHTSVDKAEWDATANVWRLEISDVRTGEKHQTRATALISAIGVLVVPSFPKLQGIESFKGEVFHSARWNHDVDLHGKRVGVVGNGSSAAQFVPKISADPTVTVTNFARTPMWYMPSPHVPYSGLTKWAFAYIPFVQRIHRFLITVESEAVFFAFKYKGKNLLSKYFTRASINYIRSKVPAKYHDVMIPKDPYGCKRVVRDQGYLPALNRPNVELTFERISHIEPDGIVTEAGDKVPVDVIVYGTGFVTDNYPMNLRGPRGTLKEYNDAHGGPQAYLGTTVPGFPNFFMMQGTLLTRLLIIAFASSLMTLLGQAPHILDLLAPVRDGVLTSVSPKDSATDKYNDMLQDRLEDTVWSQCASWYRVGSHGRIFSTFPGPLCELWWWLRKPHWEDFEFEGPGAKEWRRRHASSFLAQFGTVALVGALGSLAFASKGSSDGLSDFVDHAGHFVKDVQSWLVQLLAV</sequence>
<organism evidence="5 6">
    <name type="scientific">Lactarius akahatsu</name>
    <dbReference type="NCBI Taxonomy" id="416441"/>
    <lineage>
        <taxon>Eukaryota</taxon>
        <taxon>Fungi</taxon>
        <taxon>Dikarya</taxon>
        <taxon>Basidiomycota</taxon>
        <taxon>Agaricomycotina</taxon>
        <taxon>Agaricomycetes</taxon>
        <taxon>Russulales</taxon>
        <taxon>Russulaceae</taxon>
        <taxon>Lactarius</taxon>
    </lineage>
</organism>
<proteinExistence type="inferred from homology"/>
<dbReference type="Pfam" id="PF00743">
    <property type="entry name" value="FMO-like"/>
    <property type="match status" value="1"/>
</dbReference>
<dbReference type="PANTHER" id="PTHR42877">
    <property type="entry name" value="L-ORNITHINE N(5)-MONOOXYGENASE-RELATED"/>
    <property type="match status" value="1"/>
</dbReference>
<dbReference type="EMBL" id="JAKELL010000079">
    <property type="protein sequence ID" value="KAH8984126.1"/>
    <property type="molecule type" value="Genomic_DNA"/>
</dbReference>
<evidence type="ECO:0000313" key="6">
    <source>
        <dbReference type="Proteomes" id="UP001201163"/>
    </source>
</evidence>
<gene>
    <name evidence="5" type="ORF">EDB92DRAFT_1951025</name>
</gene>
<dbReference type="GO" id="GO:0050661">
    <property type="term" value="F:NADP binding"/>
    <property type="evidence" value="ECO:0007669"/>
    <property type="project" value="InterPro"/>
</dbReference>
<evidence type="ECO:0000313" key="5">
    <source>
        <dbReference type="EMBL" id="KAH8984126.1"/>
    </source>
</evidence>
<keyword evidence="4" id="KW-0560">Oxidoreductase</keyword>
<dbReference type="SUPFAM" id="SSF51905">
    <property type="entry name" value="FAD/NAD(P)-binding domain"/>
    <property type="match status" value="1"/>
</dbReference>
<protein>
    <submittedName>
        <fullName evidence="5">FAD/NAD-P-binding domain-containing protein</fullName>
    </submittedName>
</protein>
<accession>A0AAD4L864</accession>
<keyword evidence="6" id="KW-1185">Reference proteome</keyword>
<dbReference type="Gene3D" id="3.50.50.60">
    <property type="entry name" value="FAD/NAD(P)-binding domain"/>
    <property type="match status" value="2"/>
</dbReference>
<dbReference type="GO" id="GO:0004499">
    <property type="term" value="F:N,N-dimethylaniline monooxygenase activity"/>
    <property type="evidence" value="ECO:0007669"/>
    <property type="project" value="InterPro"/>
</dbReference>
<comment type="similarity">
    <text evidence="1">Belongs to the FAD-binding monooxygenase family.</text>
</comment>
<dbReference type="InterPro" id="IPR036188">
    <property type="entry name" value="FAD/NAD-bd_sf"/>
</dbReference>
<dbReference type="GO" id="GO:0050660">
    <property type="term" value="F:flavin adenine dinucleotide binding"/>
    <property type="evidence" value="ECO:0007669"/>
    <property type="project" value="InterPro"/>
</dbReference>
<dbReference type="AlphaFoldDB" id="A0AAD4L864"/>
<evidence type="ECO:0000256" key="1">
    <source>
        <dbReference type="ARBA" id="ARBA00010139"/>
    </source>
</evidence>
<dbReference type="Proteomes" id="UP001201163">
    <property type="component" value="Unassembled WGS sequence"/>
</dbReference>
<keyword evidence="3" id="KW-0274">FAD</keyword>
<name>A0AAD4L864_9AGAM</name>
<dbReference type="InterPro" id="IPR051209">
    <property type="entry name" value="FAD-bind_Monooxygenase_sf"/>
</dbReference>
<evidence type="ECO:0000256" key="3">
    <source>
        <dbReference type="ARBA" id="ARBA00022827"/>
    </source>
</evidence>
<dbReference type="InterPro" id="IPR020946">
    <property type="entry name" value="Flavin_mOase-like"/>
</dbReference>
<evidence type="ECO:0000256" key="4">
    <source>
        <dbReference type="ARBA" id="ARBA00023002"/>
    </source>
</evidence>
<evidence type="ECO:0000256" key="2">
    <source>
        <dbReference type="ARBA" id="ARBA00022630"/>
    </source>
</evidence>